<organism evidence="10 11">
    <name type="scientific">Robiginitalea biformata (strain ATCC BAA-864 / DSM 15991 / KCTC 12146 / HTCC2501)</name>
    <dbReference type="NCBI Taxonomy" id="313596"/>
    <lineage>
        <taxon>Bacteria</taxon>
        <taxon>Pseudomonadati</taxon>
        <taxon>Bacteroidota</taxon>
        <taxon>Flavobacteriia</taxon>
        <taxon>Flavobacteriales</taxon>
        <taxon>Flavobacteriaceae</taxon>
        <taxon>Robiginitalea</taxon>
    </lineage>
</organism>
<dbReference type="InterPro" id="IPR001709">
    <property type="entry name" value="Flavoprot_Pyr_Nucl_cyt_Rdtase"/>
</dbReference>
<dbReference type="AlphaFoldDB" id="A4CGU3"/>
<dbReference type="InterPro" id="IPR013112">
    <property type="entry name" value="FAD-bd_8"/>
</dbReference>
<gene>
    <name evidence="10" type="ordered locus">RB2501_04615</name>
</gene>
<dbReference type="InterPro" id="IPR039261">
    <property type="entry name" value="FNR_nucleotide-bd"/>
</dbReference>
<keyword evidence="4" id="KW-0479">Metal-binding</keyword>
<dbReference type="KEGG" id="rbi:RB2501_04615"/>
<dbReference type="InterPro" id="IPR017927">
    <property type="entry name" value="FAD-bd_FR_type"/>
</dbReference>
<dbReference type="InterPro" id="IPR001433">
    <property type="entry name" value="OxRdtase_FAD/NAD-bd"/>
</dbReference>
<dbReference type="HOGENOM" id="CLU_003827_7_3_10"/>
<keyword evidence="8" id="KW-0411">Iron-sulfur</keyword>
<dbReference type="PRINTS" id="PR00371">
    <property type="entry name" value="FPNCR"/>
</dbReference>
<dbReference type="Gene3D" id="2.40.30.10">
    <property type="entry name" value="Translation factors"/>
    <property type="match status" value="1"/>
</dbReference>
<dbReference type="SUPFAM" id="SSF52343">
    <property type="entry name" value="Ferredoxin reductase-like, C-terminal NADP-linked domain"/>
    <property type="match status" value="1"/>
</dbReference>
<comment type="cofactor">
    <cofactor evidence="1">
        <name>FAD</name>
        <dbReference type="ChEBI" id="CHEBI:57692"/>
    </cofactor>
</comment>
<evidence type="ECO:0000256" key="8">
    <source>
        <dbReference type="ARBA" id="ARBA00023014"/>
    </source>
</evidence>
<keyword evidence="7" id="KW-0408">Iron</keyword>
<evidence type="ECO:0000313" key="10">
    <source>
        <dbReference type="EMBL" id="EAR16151.1"/>
    </source>
</evidence>
<dbReference type="Gene3D" id="3.40.50.80">
    <property type="entry name" value="Nucleotide-binding domain of ferredoxin-NADP reductase (FNR) module"/>
    <property type="match status" value="1"/>
</dbReference>
<dbReference type="CDD" id="cd06196">
    <property type="entry name" value="FNR_like_1"/>
    <property type="match status" value="1"/>
</dbReference>
<evidence type="ECO:0000259" key="9">
    <source>
        <dbReference type="PROSITE" id="PS51384"/>
    </source>
</evidence>
<dbReference type="GO" id="GO:0046872">
    <property type="term" value="F:metal ion binding"/>
    <property type="evidence" value="ECO:0007669"/>
    <property type="project" value="UniProtKB-KW"/>
</dbReference>
<dbReference type="PROSITE" id="PS51384">
    <property type="entry name" value="FAD_FR"/>
    <property type="match status" value="1"/>
</dbReference>
<dbReference type="EMBL" id="CP001712">
    <property type="protein sequence ID" value="EAR16151.1"/>
    <property type="molecule type" value="Genomic_DNA"/>
</dbReference>
<evidence type="ECO:0000313" key="11">
    <source>
        <dbReference type="Proteomes" id="UP000009049"/>
    </source>
</evidence>
<dbReference type="InterPro" id="IPR050415">
    <property type="entry name" value="MRET"/>
</dbReference>
<evidence type="ECO:0000256" key="7">
    <source>
        <dbReference type="ARBA" id="ARBA00023004"/>
    </source>
</evidence>
<evidence type="ECO:0000256" key="3">
    <source>
        <dbReference type="ARBA" id="ARBA00022714"/>
    </source>
</evidence>
<name>A4CGU3_ROBBH</name>
<dbReference type="Proteomes" id="UP000009049">
    <property type="component" value="Chromosome"/>
</dbReference>
<reference evidence="10 11" key="1">
    <citation type="journal article" date="2009" name="J. Bacteriol.">
        <title>Complete genome sequence of Robiginitalea biformata HTCC2501.</title>
        <authorList>
            <person name="Oh H.M."/>
            <person name="Giovannoni S.J."/>
            <person name="Lee K."/>
            <person name="Ferriera S."/>
            <person name="Johnson J."/>
            <person name="Cho J.C."/>
        </authorList>
    </citation>
    <scope>NUCLEOTIDE SEQUENCE [LARGE SCALE GENOMIC DNA]</scope>
    <source>
        <strain evidence="11">ATCC BAA-864 / HTCC2501 / KCTC 12146</strain>
    </source>
</reference>
<dbReference type="Pfam" id="PF00175">
    <property type="entry name" value="NAD_binding_1"/>
    <property type="match status" value="1"/>
</dbReference>
<dbReference type="InterPro" id="IPR017938">
    <property type="entry name" value="Riboflavin_synthase-like_b-brl"/>
</dbReference>
<keyword evidence="6" id="KW-0560">Oxidoreductase</keyword>
<dbReference type="eggNOG" id="COG1018">
    <property type="taxonomic scope" value="Bacteria"/>
</dbReference>
<feature type="domain" description="FAD-binding FR-type" evidence="9">
    <location>
        <begin position="34"/>
        <end position="135"/>
    </location>
</feature>
<evidence type="ECO:0000256" key="5">
    <source>
        <dbReference type="ARBA" id="ARBA00022827"/>
    </source>
</evidence>
<evidence type="ECO:0000256" key="4">
    <source>
        <dbReference type="ARBA" id="ARBA00022723"/>
    </source>
</evidence>
<dbReference type="PRINTS" id="PR00410">
    <property type="entry name" value="PHEHYDRXLASE"/>
</dbReference>
<dbReference type="GO" id="GO:0016491">
    <property type="term" value="F:oxidoreductase activity"/>
    <property type="evidence" value="ECO:0007669"/>
    <property type="project" value="UniProtKB-KW"/>
</dbReference>
<evidence type="ECO:0000256" key="1">
    <source>
        <dbReference type="ARBA" id="ARBA00001974"/>
    </source>
</evidence>
<proteinExistence type="predicted"/>
<sequence length="267" mass="29571">MEVYAPDVLSDVTPGAYTNPIDKLTKQHTMRGFIFPYQVSLLGIERVNQDIFRLQLEKPDGYTFRPGQAIDVSIAEPGHELDVAPFTLFNRPADPYLELIVKIRPNPGSLTGSLSRLWPGATLQITAPWEVYRYIGPGVFLAAGTGITAFLPLLRELAAQGKQLYPDHHLVYAISEPSDMLYEEELASLLSHGFTCVVSRSPVPTGKGWYTGHISENLLRQVVHKDASNYYVCGPRSFEKSIHGLLLGMGVDAAHVQTGYPIYKEAL</sequence>
<keyword evidence="2" id="KW-0285">Flavoprotein</keyword>
<dbReference type="SUPFAM" id="SSF63380">
    <property type="entry name" value="Riboflavin synthase domain-like"/>
    <property type="match status" value="1"/>
</dbReference>
<dbReference type="GO" id="GO:0051537">
    <property type="term" value="F:2 iron, 2 sulfur cluster binding"/>
    <property type="evidence" value="ECO:0007669"/>
    <property type="project" value="UniProtKB-KW"/>
</dbReference>
<protein>
    <submittedName>
        <fullName evidence="10">Putative flavodoxin reductase</fullName>
    </submittedName>
</protein>
<dbReference type="PANTHER" id="PTHR47354:SF6">
    <property type="entry name" value="NADH OXIDOREDUCTASE HCR"/>
    <property type="match status" value="1"/>
</dbReference>
<accession>A4CGU3</accession>
<evidence type="ECO:0000256" key="6">
    <source>
        <dbReference type="ARBA" id="ARBA00023002"/>
    </source>
</evidence>
<evidence type="ECO:0000256" key="2">
    <source>
        <dbReference type="ARBA" id="ARBA00022630"/>
    </source>
</evidence>
<dbReference type="Pfam" id="PF08022">
    <property type="entry name" value="FAD_binding_8"/>
    <property type="match status" value="1"/>
</dbReference>
<keyword evidence="11" id="KW-1185">Reference proteome</keyword>
<keyword evidence="5" id="KW-0274">FAD</keyword>
<keyword evidence="3" id="KW-0001">2Fe-2S</keyword>
<dbReference type="PANTHER" id="PTHR47354">
    <property type="entry name" value="NADH OXIDOREDUCTASE HCR"/>
    <property type="match status" value="1"/>
</dbReference>